<dbReference type="AlphaFoldDB" id="K9ASF6"/>
<name>K9ASF6_9STAP</name>
<organism evidence="1 2">
    <name type="scientific">Staphylococcus massiliensis S46</name>
    <dbReference type="NCBI Taxonomy" id="1229783"/>
    <lineage>
        <taxon>Bacteria</taxon>
        <taxon>Bacillati</taxon>
        <taxon>Bacillota</taxon>
        <taxon>Bacilli</taxon>
        <taxon>Bacillales</taxon>
        <taxon>Staphylococcaceae</taxon>
        <taxon>Staphylococcus</taxon>
    </lineage>
</organism>
<comment type="caution">
    <text evidence="1">The sequence shown here is derived from an EMBL/GenBank/DDBJ whole genome shotgun (WGS) entry which is preliminary data.</text>
</comment>
<dbReference type="EMBL" id="AMSQ01000005">
    <property type="protein sequence ID" value="EKU48981.1"/>
    <property type="molecule type" value="Genomic_DNA"/>
</dbReference>
<proteinExistence type="predicted"/>
<reference evidence="1 2" key="1">
    <citation type="journal article" date="2013" name="Genome Announc.">
        <title>Genome Sequence of Staphylococcus massiliensis Strain S46, Isolated from the Surface of Healthy Human Skin.</title>
        <authorList>
            <person name="Srivastav R."/>
            <person name="Singh A."/>
            <person name="Jangir P.K."/>
            <person name="Kumari C."/>
            <person name="Muduli S."/>
            <person name="Sharma R."/>
        </authorList>
    </citation>
    <scope>NUCLEOTIDE SEQUENCE [LARGE SCALE GENOMIC DNA]</scope>
    <source>
        <strain evidence="1 2">S46</strain>
    </source>
</reference>
<dbReference type="Proteomes" id="UP000009885">
    <property type="component" value="Unassembled WGS sequence"/>
</dbReference>
<evidence type="ECO:0000313" key="2">
    <source>
        <dbReference type="Proteomes" id="UP000009885"/>
    </source>
</evidence>
<evidence type="ECO:0000313" key="1">
    <source>
        <dbReference type="EMBL" id="EKU48981.1"/>
    </source>
</evidence>
<dbReference type="RefSeq" id="WP_009382872.1">
    <property type="nucleotide sequence ID" value="NZ_AMSQ01000005.1"/>
</dbReference>
<keyword evidence="2" id="KW-1185">Reference proteome</keyword>
<sequence length="103" mass="11826">MTTNKNERLTAILSHLRSLKMVLNIVKLIANEMMNIAMDSLRYVIIKKMIPNIKNIFEINANILVIFALIDVHSSKLISHTFYHEIGLLNLYLHKKTGLGHKS</sequence>
<accession>K9ASF6</accession>
<protein>
    <submittedName>
        <fullName evidence="1">Uncharacterized protein</fullName>
    </submittedName>
</protein>
<gene>
    <name evidence="1" type="ORF">C273_04220</name>
</gene>